<protein>
    <submittedName>
        <fullName evidence="2">Uncharacterized protein</fullName>
    </submittedName>
</protein>
<dbReference type="Proteomes" id="UP000324222">
    <property type="component" value="Unassembled WGS sequence"/>
</dbReference>
<evidence type="ECO:0000313" key="3">
    <source>
        <dbReference type="Proteomes" id="UP000324222"/>
    </source>
</evidence>
<dbReference type="AlphaFoldDB" id="A0A5B7J9F8"/>
<sequence>MRLEEEDTRYIMAYLVRGGGRGIPGRLCSTSLGQWKLNLEREQRRIRGTAVVRSGSGEERKFGFRAPPLCWCSSTTLAPSSPTSHPPLPPSFSANEETKCNSN</sequence>
<proteinExistence type="predicted"/>
<evidence type="ECO:0000256" key="1">
    <source>
        <dbReference type="SAM" id="MobiDB-lite"/>
    </source>
</evidence>
<evidence type="ECO:0000313" key="2">
    <source>
        <dbReference type="EMBL" id="MPC91459.1"/>
    </source>
</evidence>
<reference evidence="2 3" key="1">
    <citation type="submission" date="2019-05" db="EMBL/GenBank/DDBJ databases">
        <title>Another draft genome of Portunus trituberculatus and its Hox gene families provides insights of decapod evolution.</title>
        <authorList>
            <person name="Jeong J.-H."/>
            <person name="Song I."/>
            <person name="Kim S."/>
            <person name="Choi T."/>
            <person name="Kim D."/>
            <person name="Ryu S."/>
            <person name="Kim W."/>
        </authorList>
    </citation>
    <scope>NUCLEOTIDE SEQUENCE [LARGE SCALE GENOMIC DNA]</scope>
    <source>
        <tissue evidence="2">Muscle</tissue>
    </source>
</reference>
<organism evidence="2 3">
    <name type="scientific">Portunus trituberculatus</name>
    <name type="common">Swimming crab</name>
    <name type="synonym">Neptunus trituberculatus</name>
    <dbReference type="NCBI Taxonomy" id="210409"/>
    <lineage>
        <taxon>Eukaryota</taxon>
        <taxon>Metazoa</taxon>
        <taxon>Ecdysozoa</taxon>
        <taxon>Arthropoda</taxon>
        <taxon>Crustacea</taxon>
        <taxon>Multicrustacea</taxon>
        <taxon>Malacostraca</taxon>
        <taxon>Eumalacostraca</taxon>
        <taxon>Eucarida</taxon>
        <taxon>Decapoda</taxon>
        <taxon>Pleocyemata</taxon>
        <taxon>Brachyura</taxon>
        <taxon>Eubrachyura</taxon>
        <taxon>Portunoidea</taxon>
        <taxon>Portunidae</taxon>
        <taxon>Portuninae</taxon>
        <taxon>Portunus</taxon>
    </lineage>
</organism>
<comment type="caution">
    <text evidence="2">The sequence shown here is derived from an EMBL/GenBank/DDBJ whole genome shotgun (WGS) entry which is preliminary data.</text>
</comment>
<gene>
    <name evidence="2" type="ORF">E2C01_086497</name>
</gene>
<name>A0A5B7J9F8_PORTR</name>
<feature type="region of interest" description="Disordered" evidence="1">
    <location>
        <begin position="77"/>
        <end position="103"/>
    </location>
</feature>
<dbReference type="EMBL" id="VSRR010087848">
    <property type="protein sequence ID" value="MPC91459.1"/>
    <property type="molecule type" value="Genomic_DNA"/>
</dbReference>
<keyword evidence="3" id="KW-1185">Reference proteome</keyword>
<accession>A0A5B7J9F8</accession>